<dbReference type="Proteomes" id="UP001499924">
    <property type="component" value="Unassembled WGS sequence"/>
</dbReference>
<dbReference type="PANTHER" id="PTHR30024">
    <property type="entry name" value="ALIPHATIC SULFONATES-BINDING PROTEIN-RELATED"/>
    <property type="match status" value="1"/>
</dbReference>
<comment type="subcellular location">
    <subcellularLocation>
        <location evidence="1">Periplasm</location>
    </subcellularLocation>
</comment>
<evidence type="ECO:0000256" key="3">
    <source>
        <dbReference type="ARBA" id="ARBA00022729"/>
    </source>
</evidence>
<reference evidence="5" key="1">
    <citation type="journal article" date="2019" name="Int. J. Syst. Evol. Microbiol.">
        <title>The Global Catalogue of Microorganisms (GCM) 10K type strain sequencing project: providing services to taxonomists for standard genome sequencing and annotation.</title>
        <authorList>
            <consortium name="The Broad Institute Genomics Platform"/>
            <consortium name="The Broad Institute Genome Sequencing Center for Infectious Disease"/>
            <person name="Wu L."/>
            <person name="Ma J."/>
        </authorList>
    </citation>
    <scope>NUCLEOTIDE SEQUENCE [LARGE SCALE GENOMIC DNA]</scope>
    <source>
        <strain evidence="5">JCM 15614</strain>
    </source>
</reference>
<evidence type="ECO:0008006" key="6">
    <source>
        <dbReference type="Google" id="ProtNLM"/>
    </source>
</evidence>
<evidence type="ECO:0000256" key="1">
    <source>
        <dbReference type="ARBA" id="ARBA00004418"/>
    </source>
</evidence>
<keyword evidence="3" id="KW-0732">Signal</keyword>
<sequence length="296" mass="30309">MVTRLVAGTFSPSVLLDVARSTGRLAAAGLEVTEVPVASSPGQFRSLLDGEIDVAFTSPDNVLAYRFSPSNPLGELLDVGIVSGVDRGLGLALYGRPGFPADRLRGARVGVDVPSSGFALAMYALAESLGVPRGEYELVAMGSTPRRLSALLAGECDATMLNAGNELVAEEAGCVRLASVAEVCGPYLGTVTAVAGQSRLAEARALAGALAAAIDDVRSGAVDGVVVTAAAQRLDVSPALARRYVDRMCDPAEGLLPGGLVDPVALETVAALRRRFLPEPVDGGGDALDRPLDAVL</sequence>
<dbReference type="SUPFAM" id="SSF53850">
    <property type="entry name" value="Periplasmic binding protein-like II"/>
    <property type="match status" value="1"/>
</dbReference>
<evidence type="ECO:0000256" key="2">
    <source>
        <dbReference type="ARBA" id="ARBA00010742"/>
    </source>
</evidence>
<evidence type="ECO:0000313" key="4">
    <source>
        <dbReference type="EMBL" id="GAA3157599.1"/>
    </source>
</evidence>
<name>A0ABP6NT66_9ACTN</name>
<keyword evidence="5" id="KW-1185">Reference proteome</keyword>
<dbReference type="PANTHER" id="PTHR30024:SF47">
    <property type="entry name" value="TAURINE-BINDING PERIPLASMIC PROTEIN"/>
    <property type="match status" value="1"/>
</dbReference>
<protein>
    <recommendedName>
        <fullName evidence="6">ABC-type nitrate/sulfonate/bicarbonate transport system, substrate-binding protein</fullName>
    </recommendedName>
</protein>
<proteinExistence type="inferred from homology"/>
<dbReference type="EMBL" id="BAAAVV010000001">
    <property type="protein sequence ID" value="GAA3157599.1"/>
    <property type="molecule type" value="Genomic_DNA"/>
</dbReference>
<dbReference type="CDD" id="cd00648">
    <property type="entry name" value="Periplasmic_Binding_Protein_Type_2"/>
    <property type="match status" value="1"/>
</dbReference>
<dbReference type="RefSeq" id="WP_344687034.1">
    <property type="nucleotide sequence ID" value="NZ_BAAAVV010000001.1"/>
</dbReference>
<evidence type="ECO:0000313" key="5">
    <source>
        <dbReference type="Proteomes" id="UP001499924"/>
    </source>
</evidence>
<accession>A0ABP6NT66</accession>
<comment type="caution">
    <text evidence="4">The sequence shown here is derived from an EMBL/GenBank/DDBJ whole genome shotgun (WGS) entry which is preliminary data.</text>
</comment>
<comment type="similarity">
    <text evidence="2">Belongs to the bacterial solute-binding protein SsuA/TauA family.</text>
</comment>
<organism evidence="4 5">
    <name type="scientific">Blastococcus jejuensis</name>
    <dbReference type="NCBI Taxonomy" id="351224"/>
    <lineage>
        <taxon>Bacteria</taxon>
        <taxon>Bacillati</taxon>
        <taxon>Actinomycetota</taxon>
        <taxon>Actinomycetes</taxon>
        <taxon>Geodermatophilales</taxon>
        <taxon>Geodermatophilaceae</taxon>
        <taxon>Blastococcus</taxon>
    </lineage>
</organism>
<dbReference type="Gene3D" id="3.40.190.10">
    <property type="entry name" value="Periplasmic binding protein-like II"/>
    <property type="match status" value="2"/>
</dbReference>
<gene>
    <name evidence="4" type="ORF">GCM10010531_06170</name>
</gene>